<dbReference type="Proteomes" id="UP000664169">
    <property type="component" value="Unassembled WGS sequence"/>
</dbReference>
<reference evidence="1" key="1">
    <citation type="submission" date="2021-03" db="EMBL/GenBank/DDBJ databases">
        <authorList>
            <person name="Tagirdzhanova G."/>
        </authorList>
    </citation>
    <scope>NUCLEOTIDE SEQUENCE</scope>
</reference>
<keyword evidence="2" id="KW-1185">Reference proteome</keyword>
<name>A0A8H3FRE4_9LECA</name>
<dbReference type="EMBL" id="CAJPDQ010000033">
    <property type="protein sequence ID" value="CAF9929757.1"/>
    <property type="molecule type" value="Genomic_DNA"/>
</dbReference>
<proteinExistence type="predicted"/>
<sequence>MILHSNDLQPVKITLYLVNDNNSKDAPCAPPQNGRPRIPVVGIKMARRVDKAFSYMKKHAESMRFERTGLIPVCKEDYTSLKTWYKKQADEYKEKKMQQNVHDLEIAKEQNRELARVFGGKTIGDGNVGILGLPTVWARNWNPTDAHPLAPWPSPREFREEGDERYTSNYGRYMPIPRVPGNSTVVYKQKSWNPVEPLDMVMPVPKLYGNVNINKLGYFDATVDEEGIPYDDEELPGKEYFVEQNNHTRQNNSVGHSLWSGDTKVNSVDRNAHLHMNATPTRKPRFSRFRAEAVPFVARKFDGKDVKTSNDYSKIHMKGSPEEKKEASTASIGALLESTNIDLQPKADTGLGSFGYIGMERKNGILENDPFIDSHFKELRGNDSATKGKESLADFFACKAELRPKAMLQSPSDAIFRIANPVQPGLKWSIPQNDSVMGTNLNKVQSGSGIGLQSQTYDIKIPAPSFGVAKSFGLHKSASFSSRSRFNKPAALKLDKTYPAEFVISAMADTQDTDGGVKLDAATELA</sequence>
<dbReference type="AlphaFoldDB" id="A0A8H3FRE4"/>
<organism evidence="1 2">
    <name type="scientific">Gomphillus americanus</name>
    <dbReference type="NCBI Taxonomy" id="1940652"/>
    <lineage>
        <taxon>Eukaryota</taxon>
        <taxon>Fungi</taxon>
        <taxon>Dikarya</taxon>
        <taxon>Ascomycota</taxon>
        <taxon>Pezizomycotina</taxon>
        <taxon>Lecanoromycetes</taxon>
        <taxon>OSLEUM clade</taxon>
        <taxon>Ostropomycetidae</taxon>
        <taxon>Ostropales</taxon>
        <taxon>Graphidaceae</taxon>
        <taxon>Gomphilloideae</taxon>
        <taxon>Gomphillus</taxon>
    </lineage>
</organism>
<comment type="caution">
    <text evidence="1">The sequence shown here is derived from an EMBL/GenBank/DDBJ whole genome shotgun (WGS) entry which is preliminary data.</text>
</comment>
<evidence type="ECO:0000313" key="2">
    <source>
        <dbReference type="Proteomes" id="UP000664169"/>
    </source>
</evidence>
<gene>
    <name evidence="1" type="ORF">GOMPHAMPRED_005476</name>
</gene>
<accession>A0A8H3FRE4</accession>
<evidence type="ECO:0000313" key="1">
    <source>
        <dbReference type="EMBL" id="CAF9929757.1"/>
    </source>
</evidence>
<protein>
    <submittedName>
        <fullName evidence="1">Uncharacterized protein</fullName>
    </submittedName>
</protein>
<dbReference type="OrthoDB" id="5305306at2759"/>